<evidence type="ECO:0000313" key="2">
    <source>
        <dbReference type="Proteomes" id="UP000239759"/>
    </source>
</evidence>
<reference evidence="1 2" key="1">
    <citation type="submission" date="2018-02" db="EMBL/GenBank/DDBJ databases">
        <title>Comparative analysis of genomes of three Brevibacillus laterosporus strains producers of potent antimicrobials isolated from silage.</title>
        <authorList>
            <person name="Kojic M."/>
            <person name="Miljkovic M."/>
            <person name="Studholme D."/>
            <person name="Filipic B."/>
        </authorList>
    </citation>
    <scope>NUCLEOTIDE SEQUENCE [LARGE SCALE GENOMIC DNA]</scope>
    <source>
        <strain evidence="1 2">BGSP11</strain>
    </source>
</reference>
<comment type="caution">
    <text evidence="1">The sequence shown here is derived from an EMBL/GenBank/DDBJ whole genome shotgun (WGS) entry which is preliminary data.</text>
</comment>
<dbReference type="AlphaFoldDB" id="A0AAP8QAB8"/>
<dbReference type="EMBL" id="PRKQ01000028">
    <property type="protein sequence ID" value="PPA93248.1"/>
    <property type="molecule type" value="Genomic_DNA"/>
</dbReference>
<organism evidence="1 2">
    <name type="scientific">Brevibacillus laterosporus</name>
    <name type="common">Bacillus laterosporus</name>
    <dbReference type="NCBI Taxonomy" id="1465"/>
    <lineage>
        <taxon>Bacteria</taxon>
        <taxon>Bacillati</taxon>
        <taxon>Bacillota</taxon>
        <taxon>Bacilli</taxon>
        <taxon>Bacillales</taxon>
        <taxon>Paenibacillaceae</taxon>
        <taxon>Brevibacillus</taxon>
    </lineage>
</organism>
<accession>A0AAP8QAB8</accession>
<protein>
    <submittedName>
        <fullName evidence="1">Uncharacterized protein</fullName>
    </submittedName>
</protein>
<sequence>MLAWDDDRCREKEFKQAIKTGCSHMPSESLGTPHYKHLKNAPFKFIMPLRSKGKKYFLLEK</sequence>
<gene>
    <name evidence="1" type="ORF">C4A77_19460</name>
</gene>
<evidence type="ECO:0000313" key="1">
    <source>
        <dbReference type="EMBL" id="PPA93248.1"/>
    </source>
</evidence>
<dbReference type="Proteomes" id="UP000239759">
    <property type="component" value="Unassembled WGS sequence"/>
</dbReference>
<name>A0AAP8QAB8_BRELA</name>
<proteinExistence type="predicted"/>